<dbReference type="Proteomes" id="UP001059836">
    <property type="component" value="Chromosome"/>
</dbReference>
<dbReference type="Pfam" id="PF20466">
    <property type="entry name" value="MmeI_TRD"/>
    <property type="match status" value="1"/>
</dbReference>
<gene>
    <name evidence="2" type="ORF">GII31_16145</name>
</gene>
<dbReference type="EMBL" id="CP045809">
    <property type="protein sequence ID" value="QHN36172.1"/>
    <property type="molecule type" value="Genomic_DNA"/>
</dbReference>
<evidence type="ECO:0000313" key="3">
    <source>
        <dbReference type="Proteomes" id="UP001059836"/>
    </source>
</evidence>
<evidence type="ECO:0000313" key="2">
    <source>
        <dbReference type="EMBL" id="QHN36172.1"/>
    </source>
</evidence>
<accession>A0ABX6IJV4</accession>
<organism evidence="2 3">
    <name type="scientific">Gordonia pseudamarae</name>
    <dbReference type="NCBI Taxonomy" id="2831662"/>
    <lineage>
        <taxon>Bacteria</taxon>
        <taxon>Bacillati</taxon>
        <taxon>Actinomycetota</taxon>
        <taxon>Actinomycetes</taxon>
        <taxon>Mycobacteriales</taxon>
        <taxon>Gordoniaceae</taxon>
        <taxon>Gordonia</taxon>
    </lineage>
</organism>
<name>A0ABX6IJV4_9ACTN</name>
<reference evidence="2" key="1">
    <citation type="journal article" date="2021" name="Nat. Microbiol.">
        <title>Cocultivation of an ultrasmall environmental parasitic bacterium with lytic ability against bacteria associated with wastewater foams.</title>
        <authorList>
            <person name="Batinovic S."/>
            <person name="Rose J.J.A."/>
            <person name="Ratcliffe J."/>
            <person name="Seviour R.J."/>
            <person name="Petrovski S."/>
        </authorList>
    </citation>
    <scope>NUCLEOTIDE SEQUENCE</scope>
    <source>
        <strain evidence="2">CON9</strain>
    </source>
</reference>
<feature type="domain" description="MmeI-like target recognition" evidence="1">
    <location>
        <begin position="119"/>
        <end position="304"/>
    </location>
</feature>
<dbReference type="InterPro" id="IPR046820">
    <property type="entry name" value="MmeI_TRD"/>
</dbReference>
<evidence type="ECO:0000259" key="1">
    <source>
        <dbReference type="Pfam" id="PF20466"/>
    </source>
</evidence>
<keyword evidence="3" id="KW-1185">Reference proteome</keyword>
<sequence>MGATSLLRTNGTLGLIATNTVAQGDSREVGLDAMVEGGFTITRAIQSRSWPAASANLEYAAVWGTVGSVADDVPRVADDIEVRRISTLLEAQGCTEGNPIRLAENAGIAFQGCIVLGMGFVLEPAEAQEWIAADPRNTDVLFPYLSGEDLNQRPDATASRWVIDFNDWSEDRARSFALPYERLAQRVKPERQRRRQDGQYALRKPLPERWWQYAEKRPAMRKAISGLSEVLVIARVSKTVMPLRVPTSQVFHEKVVVFATASFAMQALLSSSLHQLWAIKYGTTLRTDATYTPDLVFGSLPRPESTDVLRDVGLALDSERREIMARRGVGATKLYSMVNNFDLRDDTDIARLRDLQVAVDEAAVCAYGWNDLELDHGFHVYRQVARWSVSPRARIELLDRLLDENKSRTLNQDAHTGVADLGVRGEASLFD</sequence>
<proteinExistence type="predicted"/>
<protein>
    <recommendedName>
        <fullName evidence="1">MmeI-like target recognition domain-containing protein</fullName>
    </recommendedName>
</protein>
<dbReference type="RefSeq" id="WP_213244433.1">
    <property type="nucleotide sequence ID" value="NZ_CP045806.1"/>
</dbReference>